<protein>
    <submittedName>
        <fullName evidence="5">Site-specific integrase</fullName>
    </submittedName>
</protein>
<evidence type="ECO:0000256" key="3">
    <source>
        <dbReference type="ARBA" id="ARBA00023172"/>
    </source>
</evidence>
<dbReference type="InterPro" id="IPR011010">
    <property type="entry name" value="DNA_brk_join_enz"/>
</dbReference>
<evidence type="ECO:0000259" key="4">
    <source>
        <dbReference type="PROSITE" id="PS51898"/>
    </source>
</evidence>
<keyword evidence="6" id="KW-1185">Reference proteome</keyword>
<dbReference type="InterPro" id="IPR013762">
    <property type="entry name" value="Integrase-like_cat_sf"/>
</dbReference>
<reference evidence="5 6" key="1">
    <citation type="submission" date="2020-08" db="EMBL/GenBank/DDBJ databases">
        <title>Genome public.</title>
        <authorList>
            <person name="Liu C."/>
            <person name="Sun Q."/>
        </authorList>
    </citation>
    <scope>NUCLEOTIDE SEQUENCE [LARGE SCALE GENOMIC DNA]</scope>
    <source>
        <strain evidence="5 6">M27</strain>
    </source>
</reference>
<dbReference type="SUPFAM" id="SSF56349">
    <property type="entry name" value="DNA breaking-rejoining enzymes"/>
    <property type="match status" value="1"/>
</dbReference>
<organism evidence="5 6">
    <name type="scientific">Bacteroides difficilis</name>
    <dbReference type="NCBI Taxonomy" id="2763021"/>
    <lineage>
        <taxon>Bacteria</taxon>
        <taxon>Pseudomonadati</taxon>
        <taxon>Bacteroidota</taxon>
        <taxon>Bacteroidia</taxon>
        <taxon>Bacteroidales</taxon>
        <taxon>Bacteroidaceae</taxon>
        <taxon>Bacteroides</taxon>
    </lineage>
</organism>
<comment type="similarity">
    <text evidence="1">Belongs to the 'phage' integrase family.</text>
</comment>
<dbReference type="RefSeq" id="WP_186968192.1">
    <property type="nucleotide sequence ID" value="NZ_JACOOE010000009.1"/>
</dbReference>
<dbReference type="Pfam" id="PF13102">
    <property type="entry name" value="Phage_int_SAM_5"/>
    <property type="match status" value="1"/>
</dbReference>
<dbReference type="InterPro" id="IPR002104">
    <property type="entry name" value="Integrase_catalytic"/>
</dbReference>
<evidence type="ECO:0000313" key="6">
    <source>
        <dbReference type="Proteomes" id="UP000600600"/>
    </source>
</evidence>
<keyword evidence="3" id="KW-0233">DNA recombination</keyword>
<name>A0ABR7CGD3_9BACE</name>
<evidence type="ECO:0000256" key="1">
    <source>
        <dbReference type="ARBA" id="ARBA00008857"/>
    </source>
</evidence>
<accession>A0ABR7CGD3</accession>
<feature type="domain" description="Tyr recombinase" evidence="4">
    <location>
        <begin position="116"/>
        <end position="322"/>
    </location>
</feature>
<dbReference type="PANTHER" id="PTHR30349">
    <property type="entry name" value="PHAGE INTEGRASE-RELATED"/>
    <property type="match status" value="1"/>
</dbReference>
<dbReference type="Pfam" id="PF00589">
    <property type="entry name" value="Phage_integrase"/>
    <property type="match status" value="1"/>
</dbReference>
<evidence type="ECO:0000313" key="5">
    <source>
        <dbReference type="EMBL" id="MBC5606469.1"/>
    </source>
</evidence>
<dbReference type="Proteomes" id="UP000600600">
    <property type="component" value="Unassembled WGS sequence"/>
</dbReference>
<gene>
    <name evidence="5" type="ORF">H8S67_17595</name>
</gene>
<keyword evidence="2" id="KW-0238">DNA-binding</keyword>
<dbReference type="Gene3D" id="1.10.150.130">
    <property type="match status" value="1"/>
</dbReference>
<evidence type="ECO:0000256" key="2">
    <source>
        <dbReference type="ARBA" id="ARBA00023125"/>
    </source>
</evidence>
<dbReference type="InterPro" id="IPR025269">
    <property type="entry name" value="SAM-like_dom"/>
</dbReference>
<dbReference type="PANTHER" id="PTHR30349:SF64">
    <property type="entry name" value="PROPHAGE INTEGRASE INTD-RELATED"/>
    <property type="match status" value="1"/>
</dbReference>
<sequence>MKEKKNLTEFMLSLVQTLEDEHRFGSAHVYRSTLHTFTAYWNKRKGRKILMAVRNVFTVSVLREFEEYLRGKLLKMNTISTYMRMLRAVYHRLLKDGEVDYTAGLFDSVYTGTCADVKRALSPADMAKILSFPLPDLGSVAVGTSVSSSLVQDNLQEARCWFSLLFLLRGIPFADLARLRKCDYKDGVVSYCRQKTGRRLTVTVPKEAEPLIRTCSDTNPASPYLLSILDGGKAGGIGSREEYDRYLCVLRDFNRRLDHLAYVIGVKCKLSSYTPRHTWATLAYRKKCPIGIISNALGHSSIKVTETYLKPFETEELDKANRMVIACVKDGLRNGIR</sequence>
<dbReference type="InterPro" id="IPR050090">
    <property type="entry name" value="Tyrosine_recombinase_XerCD"/>
</dbReference>
<dbReference type="PROSITE" id="PS51898">
    <property type="entry name" value="TYR_RECOMBINASE"/>
    <property type="match status" value="1"/>
</dbReference>
<dbReference type="InterPro" id="IPR010998">
    <property type="entry name" value="Integrase_recombinase_N"/>
</dbReference>
<dbReference type="Gene3D" id="1.10.443.10">
    <property type="entry name" value="Intergrase catalytic core"/>
    <property type="match status" value="1"/>
</dbReference>
<comment type="caution">
    <text evidence="5">The sequence shown here is derived from an EMBL/GenBank/DDBJ whole genome shotgun (WGS) entry which is preliminary data.</text>
</comment>
<proteinExistence type="inferred from homology"/>
<dbReference type="EMBL" id="JACOOE010000009">
    <property type="protein sequence ID" value="MBC5606469.1"/>
    <property type="molecule type" value="Genomic_DNA"/>
</dbReference>